<evidence type="ECO:0000313" key="2">
    <source>
        <dbReference type="EMBL" id="CEL71762.1"/>
    </source>
</evidence>
<feature type="chain" id="PRO_5002523278" description="Transmembrane protein" evidence="1">
    <location>
        <begin position="29"/>
        <end position="115"/>
    </location>
</feature>
<sequence length="115" mass="12842">MVCTFHNQITLNVLLAVSVVQGPFPGQACWFWGRFTDFCFTSSRFSYYSVVSISSDNIPACFSKDQVRLNRKEPVGNSARCQQVSPVENLLSLCSSLLHRRSLDHALCIGFCGQT</sequence>
<proteinExistence type="predicted"/>
<reference evidence="2" key="1">
    <citation type="journal article" date="2015" name="PLoS ONE">
        <title>Comprehensive Evaluation of Toxoplasma gondii VEG and Neospora caninum LIV Genomes with Tachyzoite Stage Transcriptome and Proteome Defines Novel Transcript Features.</title>
        <authorList>
            <person name="Ramaprasad A."/>
            <person name="Mourier T."/>
            <person name="Naeem R."/>
            <person name="Malas T.B."/>
            <person name="Moussa E."/>
            <person name="Panigrahi A."/>
            <person name="Vermont S.J."/>
            <person name="Otto T.D."/>
            <person name="Wastling J."/>
            <person name="Pain A."/>
        </authorList>
    </citation>
    <scope>NUCLEOTIDE SEQUENCE</scope>
    <source>
        <strain evidence="2">VEG</strain>
    </source>
</reference>
<organism evidence="2">
    <name type="scientific">Toxoplasma gondii (strain ATCC 50861 / VEG)</name>
    <dbReference type="NCBI Taxonomy" id="432359"/>
    <lineage>
        <taxon>Eukaryota</taxon>
        <taxon>Sar</taxon>
        <taxon>Alveolata</taxon>
        <taxon>Apicomplexa</taxon>
        <taxon>Conoidasida</taxon>
        <taxon>Coccidia</taxon>
        <taxon>Eucoccidiorida</taxon>
        <taxon>Eimeriorina</taxon>
        <taxon>Sarcocystidae</taxon>
        <taxon>Toxoplasma</taxon>
    </lineage>
</organism>
<evidence type="ECO:0008006" key="3">
    <source>
        <dbReference type="Google" id="ProtNLM"/>
    </source>
</evidence>
<evidence type="ECO:0000256" key="1">
    <source>
        <dbReference type="SAM" id="SignalP"/>
    </source>
</evidence>
<gene>
    <name evidence="2" type="ORF">BN1205_038960</name>
</gene>
<name>A0A0F7URV2_TOXGV</name>
<feature type="signal peptide" evidence="1">
    <location>
        <begin position="1"/>
        <end position="28"/>
    </location>
</feature>
<accession>A0A0F7URV2</accession>
<dbReference type="AlphaFoldDB" id="A0A0F7URV2"/>
<dbReference type="EMBL" id="LN714490">
    <property type="protein sequence ID" value="CEL71762.1"/>
    <property type="molecule type" value="Genomic_DNA"/>
</dbReference>
<protein>
    <recommendedName>
        <fullName evidence="3">Transmembrane protein</fullName>
    </recommendedName>
</protein>
<keyword evidence="1" id="KW-0732">Signal</keyword>